<dbReference type="AlphaFoldDB" id="A0A6M2E1D3"/>
<evidence type="ECO:0000313" key="3">
    <source>
        <dbReference type="EMBL" id="NOV50677.1"/>
    </source>
</evidence>
<organism evidence="3">
    <name type="scientific">Xenopsylla cheopis</name>
    <name type="common">Oriental rat flea</name>
    <name type="synonym">Pulex cheopis</name>
    <dbReference type="NCBI Taxonomy" id="163159"/>
    <lineage>
        <taxon>Eukaryota</taxon>
        <taxon>Metazoa</taxon>
        <taxon>Ecdysozoa</taxon>
        <taxon>Arthropoda</taxon>
        <taxon>Hexapoda</taxon>
        <taxon>Insecta</taxon>
        <taxon>Pterygota</taxon>
        <taxon>Neoptera</taxon>
        <taxon>Endopterygota</taxon>
        <taxon>Siphonaptera</taxon>
        <taxon>Pulicidae</taxon>
        <taxon>Xenopsyllinae</taxon>
        <taxon>Xenopsylla</taxon>
    </lineage>
</organism>
<sequence length="502" mass="57559">MLPKPVRKFIEFFILLKALTAFFILVYIHVAFSRHPATCLESVRADWPRDGILRVEIIRGDIKDYGQMNDVAVNNITPSQESSTSVVQDPSTFPSHLDNASKIKQPSYFYNVVVARTTVNSDVNTDEFGQTYEDSNNNQPVQTLLANETMGHFGKQKDVIDNSPLDNEIPQMDRLPKNDWPEDQYIVEYSLEYGFLRLSASARQRLGVPVKRVLLDPVNDQCFGDTFSRVLLEEFLGYDDLLMASVKALAEHEDNKGYLRNVVTGEHYIFVSMWMGRSAYLAAFFIMLVFTVSISMLLRYSHHQIFVFIVDLLQMLEFNVSVTFPAAPLLTVILALVGMEAVMSEFFNDTTTAFYIILIVWVADQYDAICCHTSVTKRHWLRFFYLYHFSFYAYHYRFNGQYSSLALITSWLFIQHSMVYFFHHYELPVILQQSQLRHILLNTRAHRGIPTQGGPGLNAATRSPQSMGSADSLERNESDSVHREMRSSLNDNSMQDLPLGSD</sequence>
<dbReference type="PANTHER" id="PTHR21650:SF4">
    <property type="entry name" value="MEMBRALIN"/>
    <property type="match status" value="1"/>
</dbReference>
<dbReference type="PANTHER" id="PTHR21650">
    <property type="entry name" value="MEMBRALIN/KINETOCHORE PROTEIN NUF2"/>
    <property type="match status" value="1"/>
</dbReference>
<protein>
    <submittedName>
        <fullName evidence="3">Putative membralin</fullName>
    </submittedName>
</protein>
<feature type="transmembrane region" description="Helical" evidence="2">
    <location>
        <begin position="279"/>
        <end position="298"/>
    </location>
</feature>
<dbReference type="InterPro" id="IPR019144">
    <property type="entry name" value="Membralin"/>
</dbReference>
<keyword evidence="2" id="KW-0472">Membrane</keyword>
<evidence type="ECO:0000256" key="1">
    <source>
        <dbReference type="SAM" id="MobiDB-lite"/>
    </source>
</evidence>
<dbReference type="EMBL" id="GIIL01006951">
    <property type="protein sequence ID" value="NOV50677.1"/>
    <property type="molecule type" value="Transcribed_RNA"/>
</dbReference>
<dbReference type="Pfam" id="PF09746">
    <property type="entry name" value="Membralin"/>
    <property type="match status" value="1"/>
</dbReference>
<feature type="region of interest" description="Disordered" evidence="1">
    <location>
        <begin position="450"/>
        <end position="502"/>
    </location>
</feature>
<feature type="transmembrane region" description="Helical" evidence="2">
    <location>
        <begin position="318"/>
        <end position="339"/>
    </location>
</feature>
<keyword evidence="2" id="KW-0812">Transmembrane</keyword>
<feature type="transmembrane region" description="Helical" evidence="2">
    <location>
        <begin position="351"/>
        <end position="368"/>
    </location>
</feature>
<proteinExistence type="predicted"/>
<reference evidence="3" key="1">
    <citation type="submission" date="2020-03" db="EMBL/GenBank/DDBJ databases">
        <title>Transcriptomic Profiling of the Digestive Tract of the Rat Flea, Xenopsylla cheopis, Following Blood Feeding and Infection with Yersinia pestis.</title>
        <authorList>
            <person name="Bland D.M."/>
            <person name="Martens C.A."/>
            <person name="Virtaneva K."/>
            <person name="Kanakabandi K."/>
            <person name="Long D."/>
            <person name="Rosenke R."/>
            <person name="Saturday G.A."/>
            <person name="Hoyt F.H."/>
            <person name="Bruno D.P."/>
            <person name="Ribeiro J.M.C."/>
            <person name="Hinnebusch J."/>
        </authorList>
    </citation>
    <scope>NUCLEOTIDE SEQUENCE</scope>
</reference>
<feature type="transmembrane region" description="Helical" evidence="2">
    <location>
        <begin position="12"/>
        <end position="32"/>
    </location>
</feature>
<feature type="compositionally biased region" description="Basic and acidic residues" evidence="1">
    <location>
        <begin position="472"/>
        <end position="486"/>
    </location>
</feature>
<dbReference type="GO" id="GO:1904294">
    <property type="term" value="P:positive regulation of ERAD pathway"/>
    <property type="evidence" value="ECO:0007669"/>
    <property type="project" value="TreeGrafter"/>
</dbReference>
<evidence type="ECO:0000256" key="2">
    <source>
        <dbReference type="SAM" id="Phobius"/>
    </source>
</evidence>
<dbReference type="GO" id="GO:0005783">
    <property type="term" value="C:endoplasmic reticulum"/>
    <property type="evidence" value="ECO:0007669"/>
    <property type="project" value="TreeGrafter"/>
</dbReference>
<dbReference type="GO" id="GO:0034976">
    <property type="term" value="P:response to endoplasmic reticulum stress"/>
    <property type="evidence" value="ECO:0007669"/>
    <property type="project" value="TreeGrafter"/>
</dbReference>
<name>A0A6M2E1D3_XENCH</name>
<keyword evidence="2" id="KW-1133">Transmembrane helix</keyword>
<feature type="compositionally biased region" description="Polar residues" evidence="1">
    <location>
        <begin position="460"/>
        <end position="469"/>
    </location>
</feature>
<accession>A0A6M2E1D3</accession>